<name>A0A1V8RNP7_9HYPH</name>
<dbReference type="RefSeq" id="WP_080920376.1">
    <property type="nucleotide sequence ID" value="NZ_MDET01000023.1"/>
</dbReference>
<keyword evidence="3" id="KW-1185">Reference proteome</keyword>
<gene>
    <name evidence="2" type="ORF">BFN67_04220</name>
</gene>
<dbReference type="PANTHER" id="PTHR43539">
    <property type="entry name" value="FLAVIN-BINDING MONOOXYGENASE-LIKE PROTEIN (AFU_ORTHOLOGUE AFUA_4G09220)"/>
    <property type="match status" value="1"/>
</dbReference>
<dbReference type="PANTHER" id="PTHR43539:SF78">
    <property type="entry name" value="FLAVIN-CONTAINING MONOOXYGENASE"/>
    <property type="match status" value="1"/>
</dbReference>
<dbReference type="GO" id="GO:0004497">
    <property type="term" value="F:monooxygenase activity"/>
    <property type="evidence" value="ECO:0007669"/>
    <property type="project" value="UniProtKB-KW"/>
</dbReference>
<evidence type="ECO:0000256" key="1">
    <source>
        <dbReference type="ARBA" id="ARBA00023002"/>
    </source>
</evidence>
<protein>
    <submittedName>
        <fullName evidence="2">Dimethylaniline monooxygenase</fullName>
    </submittedName>
</protein>
<keyword evidence="2" id="KW-0503">Monooxygenase</keyword>
<dbReference type="PRINTS" id="PR00368">
    <property type="entry name" value="FADPNR"/>
</dbReference>
<dbReference type="EMBL" id="MDET01000023">
    <property type="protein sequence ID" value="OQM74842.1"/>
    <property type="molecule type" value="Genomic_DNA"/>
</dbReference>
<dbReference type="Pfam" id="PF13738">
    <property type="entry name" value="Pyr_redox_3"/>
    <property type="match status" value="1"/>
</dbReference>
<dbReference type="PRINTS" id="PR00469">
    <property type="entry name" value="PNDRDTASEII"/>
</dbReference>
<comment type="caution">
    <text evidence="2">The sequence shown here is derived from an EMBL/GenBank/DDBJ whole genome shotgun (WGS) entry which is preliminary data.</text>
</comment>
<dbReference type="GO" id="GO:0050660">
    <property type="term" value="F:flavin adenine dinucleotide binding"/>
    <property type="evidence" value="ECO:0007669"/>
    <property type="project" value="TreeGrafter"/>
</dbReference>
<dbReference type="OrthoDB" id="9790219at2"/>
<dbReference type="InterPro" id="IPR036188">
    <property type="entry name" value="FAD/NAD-bd_sf"/>
</dbReference>
<accession>A0A1V8RNP7</accession>
<dbReference type="AlphaFoldDB" id="A0A1V8RNP7"/>
<dbReference type="GO" id="GO:0005829">
    <property type="term" value="C:cytosol"/>
    <property type="evidence" value="ECO:0007669"/>
    <property type="project" value="TreeGrafter"/>
</dbReference>
<keyword evidence="1" id="KW-0560">Oxidoreductase</keyword>
<organism evidence="2 3">
    <name type="scientific">Manganibacter manganicus</name>
    <dbReference type="NCBI Taxonomy" id="1873176"/>
    <lineage>
        <taxon>Bacteria</taxon>
        <taxon>Pseudomonadati</taxon>
        <taxon>Pseudomonadota</taxon>
        <taxon>Alphaproteobacteria</taxon>
        <taxon>Hyphomicrobiales</taxon>
        <taxon>Phyllobacteriaceae</taxon>
        <taxon>Manganibacter</taxon>
    </lineage>
</organism>
<dbReference type="Proteomes" id="UP000191905">
    <property type="component" value="Unassembled WGS sequence"/>
</dbReference>
<sequence>MTATIGAALDAPVIVVGAGAAGLAMADTLARHGIAYTVLEKEPRLAEPWRQRHAHLTLNTHRNLSTLPGFKYPAGTVAYPHKDVIVGYLEAFAAERDLTVEFGTAVTRIERGADGNWTVHTSAGPRQASNVIIATGRDRIPWLPDWAGKATFAGRIIHAADFGTAAAFAGKSILVIGAGNSGFDVLNHLARVDTGPMWLAVRSGPAVLPKRIGNIAVNRFGTVMARLPLWLADAVIGATQRFAFGDLRRYGLPRPAQGGATRLQKNQIALSVDEGAVAAIKAGRIKLVGAAERFEGTAVVLADGTRIEPEIVIAATGYRTGLEEMVGALGVLDENGVPKATGAEPTGQKGLWFIGMRPSIISNFHAATQQAGAIVARIQKDARRS</sequence>
<dbReference type="Gene3D" id="3.50.50.60">
    <property type="entry name" value="FAD/NAD(P)-binding domain"/>
    <property type="match status" value="1"/>
</dbReference>
<reference evidence="2 3" key="1">
    <citation type="journal article" date="2016" name="Int. J. Syst. Evol. Microbiol.">
        <title>Pseudaminobacter manganicus sp. nov., isolated from sludge of a manganese mine.</title>
        <authorList>
            <person name="Li J."/>
            <person name="Huang J."/>
            <person name="Liao S."/>
            <person name="Wang G."/>
        </authorList>
    </citation>
    <scope>NUCLEOTIDE SEQUENCE [LARGE SCALE GENOMIC DNA]</scope>
    <source>
        <strain evidence="2 3">JH-7</strain>
    </source>
</reference>
<evidence type="ECO:0000313" key="2">
    <source>
        <dbReference type="EMBL" id="OQM74842.1"/>
    </source>
</evidence>
<dbReference type="InterPro" id="IPR050982">
    <property type="entry name" value="Auxin_biosynth/cation_transpt"/>
</dbReference>
<dbReference type="STRING" id="1873176.BFN67_04220"/>
<proteinExistence type="predicted"/>
<evidence type="ECO:0000313" key="3">
    <source>
        <dbReference type="Proteomes" id="UP000191905"/>
    </source>
</evidence>
<dbReference type="SUPFAM" id="SSF51905">
    <property type="entry name" value="FAD/NAD(P)-binding domain"/>
    <property type="match status" value="2"/>
</dbReference>